<evidence type="ECO:0000313" key="2">
    <source>
        <dbReference type="Proteomes" id="UP000777482"/>
    </source>
</evidence>
<protein>
    <submittedName>
        <fullName evidence="1">Uncharacterized protein</fullName>
    </submittedName>
</protein>
<organism evidence="1 2">
    <name type="scientific">Rhodotorula mucilaginosa</name>
    <name type="common">Yeast</name>
    <name type="synonym">Rhodotorula rubra</name>
    <dbReference type="NCBI Taxonomy" id="5537"/>
    <lineage>
        <taxon>Eukaryota</taxon>
        <taxon>Fungi</taxon>
        <taxon>Dikarya</taxon>
        <taxon>Basidiomycota</taxon>
        <taxon>Pucciniomycotina</taxon>
        <taxon>Microbotryomycetes</taxon>
        <taxon>Sporidiobolales</taxon>
        <taxon>Sporidiobolaceae</taxon>
        <taxon>Rhodotorula</taxon>
    </lineage>
</organism>
<comment type="caution">
    <text evidence="1">The sequence shown here is derived from an EMBL/GenBank/DDBJ whole genome shotgun (WGS) entry which is preliminary data.</text>
</comment>
<dbReference type="AlphaFoldDB" id="A0A9P6W3I2"/>
<gene>
    <name evidence="1" type="ORF">C6P46_003086</name>
</gene>
<keyword evidence="2" id="KW-1185">Reference proteome</keyword>
<reference evidence="1 2" key="1">
    <citation type="submission" date="2020-11" db="EMBL/GenBank/DDBJ databases">
        <title>Kefir isolates.</title>
        <authorList>
            <person name="Marcisauskas S."/>
            <person name="Kim Y."/>
            <person name="Blasche S."/>
        </authorList>
    </citation>
    <scope>NUCLEOTIDE SEQUENCE [LARGE SCALE GENOMIC DNA]</scope>
    <source>
        <strain evidence="1 2">KR</strain>
    </source>
</reference>
<dbReference type="EMBL" id="PUHQ01000024">
    <property type="protein sequence ID" value="KAG0662773.1"/>
    <property type="molecule type" value="Genomic_DNA"/>
</dbReference>
<dbReference type="Proteomes" id="UP000777482">
    <property type="component" value="Unassembled WGS sequence"/>
</dbReference>
<evidence type="ECO:0000313" key="1">
    <source>
        <dbReference type="EMBL" id="KAG0662773.1"/>
    </source>
</evidence>
<name>A0A9P6W3I2_RHOMI</name>
<sequence>MAGIDAAAALVSPVGAHTHIAEIYGLALHGHGDPEMLGIVNQWVAEMDALNRRMHRHWTVPEKASLVALLDRFKAVLHHLHGVIVHSVFSNWNATFICIRVTDPFFDSDNDPSRSSDPYAAWTDCHWYRRLALPSADEQRDRITNLNDETWSTQAAPLVWSDSLVDLRRLAGQGGAACSFSAQENFALRLVRGLTVQPADIEWMPLVAAQTAGKKQRRRCSSPGLPFITNLPSTPNAILPSGYVTNLFPTHVYTRDMKLNKNTSLSTSVTAQQLIQADGVHTCPTPISSSHEGQCTTEDLDSTEDLHKGELDQDADPSHCVPAWLDSRWYPKGALPTADVFRYGVIPWTHQGGNSRQE</sequence>
<accession>A0A9P6W3I2</accession>
<proteinExistence type="predicted"/>